<name>A0A6G4WWZ5_9ACTN</name>
<sequence length="357" mass="38569">MPVKHEYYAILVVDIEQFGRRRNPVQSWLREQLYEILDEAFDGAGIDHRAGPAPVDRGDGLFWLLPGSVPKEDLTGPFVDQLRQGLRAHARTSNAEGALRLRVALHGGEVGADGRGWVGADLNTACRMVDHQPLREALAAAEGAELVVAVSDEWHRKVISHGYPGIEPADYRPVRFDAKEIRAETVWLRVPGHPLPAGPEGAPEPAPARTAVAASAAAEATPHVPPQPPYSHNSGIGQWNGDNEGGVVIAHGPVTQYHGGSRPDGEAAPAREQQLREELERLRALLKSAQENQEIDTGTYQDASRQLDTADEVADQEDEEGRGRLLRSLTMFGALVTGVGSVAEAVQRLLGTLRGGQ</sequence>
<accession>A0A6G4WWZ5</accession>
<dbReference type="Proteomes" id="UP000477722">
    <property type="component" value="Unassembled WGS sequence"/>
</dbReference>
<feature type="compositionally biased region" description="Polar residues" evidence="1">
    <location>
        <begin position="289"/>
        <end position="307"/>
    </location>
</feature>
<feature type="compositionally biased region" description="Polar residues" evidence="1">
    <location>
        <begin position="230"/>
        <end position="241"/>
    </location>
</feature>
<feature type="compositionally biased region" description="Acidic residues" evidence="1">
    <location>
        <begin position="309"/>
        <end position="320"/>
    </location>
</feature>
<dbReference type="RefSeq" id="WP_165298741.1">
    <property type="nucleotide sequence ID" value="NZ_JAAKZZ010000093.1"/>
</dbReference>
<comment type="caution">
    <text evidence="2">The sequence shown here is derived from an EMBL/GenBank/DDBJ whole genome shotgun (WGS) entry which is preliminary data.</text>
</comment>
<keyword evidence="3" id="KW-1185">Reference proteome</keyword>
<evidence type="ECO:0008006" key="4">
    <source>
        <dbReference type="Google" id="ProtNLM"/>
    </source>
</evidence>
<evidence type="ECO:0000313" key="2">
    <source>
        <dbReference type="EMBL" id="NGO69044.1"/>
    </source>
</evidence>
<feature type="compositionally biased region" description="Pro residues" evidence="1">
    <location>
        <begin position="194"/>
        <end position="206"/>
    </location>
</feature>
<dbReference type="AlphaFoldDB" id="A0A6G4WWZ5"/>
<proteinExistence type="predicted"/>
<evidence type="ECO:0000256" key="1">
    <source>
        <dbReference type="SAM" id="MobiDB-lite"/>
    </source>
</evidence>
<organism evidence="2 3">
    <name type="scientific">Streptomyces boncukensis</name>
    <dbReference type="NCBI Taxonomy" id="2711219"/>
    <lineage>
        <taxon>Bacteria</taxon>
        <taxon>Bacillati</taxon>
        <taxon>Actinomycetota</taxon>
        <taxon>Actinomycetes</taxon>
        <taxon>Kitasatosporales</taxon>
        <taxon>Streptomycetaceae</taxon>
        <taxon>Streptomyces</taxon>
    </lineage>
</organism>
<gene>
    <name evidence="2" type="ORF">G5C65_11890</name>
</gene>
<feature type="compositionally biased region" description="Low complexity" evidence="1">
    <location>
        <begin position="207"/>
        <end position="222"/>
    </location>
</feature>
<reference evidence="2 3" key="1">
    <citation type="submission" date="2020-02" db="EMBL/GenBank/DDBJ databases">
        <title>Whole-genome analyses of novel actinobacteria.</title>
        <authorList>
            <person name="Sahin N."/>
            <person name="Tatar D."/>
        </authorList>
    </citation>
    <scope>NUCLEOTIDE SEQUENCE [LARGE SCALE GENOMIC DNA]</scope>
    <source>
        <strain evidence="2 3">SB3404</strain>
    </source>
</reference>
<protein>
    <recommendedName>
        <fullName evidence="4">Guanylate cyclase domain-containing protein</fullName>
    </recommendedName>
</protein>
<feature type="region of interest" description="Disordered" evidence="1">
    <location>
        <begin position="254"/>
        <end position="273"/>
    </location>
</feature>
<feature type="region of interest" description="Disordered" evidence="1">
    <location>
        <begin position="194"/>
        <end position="246"/>
    </location>
</feature>
<feature type="region of interest" description="Disordered" evidence="1">
    <location>
        <begin position="288"/>
        <end position="321"/>
    </location>
</feature>
<evidence type="ECO:0000313" key="3">
    <source>
        <dbReference type="Proteomes" id="UP000477722"/>
    </source>
</evidence>
<dbReference type="EMBL" id="JAAKZZ010000093">
    <property type="protein sequence ID" value="NGO69044.1"/>
    <property type="molecule type" value="Genomic_DNA"/>
</dbReference>